<sequence>MKLPSRSMLLPFLIFLLAGCNSEQPFTSKIEEDIGEITIQINNDSSNPVTYRTDDKEILANFIDAMNAMPWNETSDRSSVFHKEFSLYDSNGNPMTQVVFTGENIAEMNGKRYEVDEAKLRAFMEDINDHIKKE</sequence>
<dbReference type="RefSeq" id="WP_197317023.1">
    <property type="nucleotide sequence ID" value="NZ_JADZSC010000002.1"/>
</dbReference>
<dbReference type="PROSITE" id="PS51257">
    <property type="entry name" value="PROKAR_LIPOPROTEIN"/>
    <property type="match status" value="1"/>
</dbReference>
<feature type="signal peptide" evidence="1">
    <location>
        <begin position="1"/>
        <end position="23"/>
    </location>
</feature>
<proteinExistence type="predicted"/>
<evidence type="ECO:0000313" key="3">
    <source>
        <dbReference type="Proteomes" id="UP000614490"/>
    </source>
</evidence>
<gene>
    <name evidence="2" type="ORF">H0267_09205</name>
</gene>
<name>A0A931HV76_9BACI</name>
<protein>
    <recommendedName>
        <fullName evidence="4">Lipoprotein</fullName>
    </recommendedName>
</protein>
<evidence type="ECO:0000256" key="1">
    <source>
        <dbReference type="SAM" id="SignalP"/>
    </source>
</evidence>
<dbReference type="EMBL" id="JADZSC010000002">
    <property type="protein sequence ID" value="MBH0230387.1"/>
    <property type="molecule type" value="Genomic_DNA"/>
</dbReference>
<accession>A0A931HV76</accession>
<evidence type="ECO:0000313" key="2">
    <source>
        <dbReference type="EMBL" id="MBH0230387.1"/>
    </source>
</evidence>
<keyword evidence="3" id="KW-1185">Reference proteome</keyword>
<reference evidence="2 3" key="1">
    <citation type="journal article" date="2005" name="Int. J. Syst. Evol. Microbiol.">
        <title>Halobacillus yeomjeoni sp. nov., isolated from a marine solar saltern in Korea.</title>
        <authorList>
            <person name="Yoon J.H."/>
            <person name="Kang S.J."/>
            <person name="Lee C.H."/>
            <person name="Oh H.W."/>
            <person name="Oh T.K."/>
        </authorList>
    </citation>
    <scope>NUCLEOTIDE SEQUENCE [LARGE SCALE GENOMIC DNA]</scope>
    <source>
        <strain evidence="2 3">KCTC 3957</strain>
    </source>
</reference>
<feature type="chain" id="PRO_5039655201" description="Lipoprotein" evidence="1">
    <location>
        <begin position="24"/>
        <end position="134"/>
    </location>
</feature>
<organism evidence="2 3">
    <name type="scientific">Halobacillus yeomjeoni</name>
    <dbReference type="NCBI Taxonomy" id="311194"/>
    <lineage>
        <taxon>Bacteria</taxon>
        <taxon>Bacillati</taxon>
        <taxon>Bacillota</taxon>
        <taxon>Bacilli</taxon>
        <taxon>Bacillales</taxon>
        <taxon>Bacillaceae</taxon>
        <taxon>Halobacillus</taxon>
    </lineage>
</organism>
<dbReference type="AlphaFoldDB" id="A0A931HV76"/>
<keyword evidence="1" id="KW-0732">Signal</keyword>
<comment type="caution">
    <text evidence="2">The sequence shown here is derived from an EMBL/GenBank/DDBJ whole genome shotgun (WGS) entry which is preliminary data.</text>
</comment>
<evidence type="ECO:0008006" key="4">
    <source>
        <dbReference type="Google" id="ProtNLM"/>
    </source>
</evidence>
<dbReference type="Proteomes" id="UP000614490">
    <property type="component" value="Unassembled WGS sequence"/>
</dbReference>